<dbReference type="EMBL" id="JAMPKM010000015">
    <property type="protein sequence ID" value="MEP0819612.1"/>
    <property type="molecule type" value="Genomic_DNA"/>
</dbReference>
<name>A0ABV0JCU4_9CYAN</name>
<organism evidence="2 3">
    <name type="scientific">Trichocoleus desertorum GB2-A4</name>
    <dbReference type="NCBI Taxonomy" id="2933944"/>
    <lineage>
        <taxon>Bacteria</taxon>
        <taxon>Bacillati</taxon>
        <taxon>Cyanobacteriota</taxon>
        <taxon>Cyanophyceae</taxon>
        <taxon>Leptolyngbyales</taxon>
        <taxon>Trichocoleusaceae</taxon>
        <taxon>Trichocoleus</taxon>
    </lineage>
</organism>
<keyword evidence="3" id="KW-1185">Reference proteome</keyword>
<dbReference type="Proteomes" id="UP001464891">
    <property type="component" value="Unassembled WGS sequence"/>
</dbReference>
<gene>
    <name evidence="2" type="ORF">NC998_21160</name>
</gene>
<reference evidence="2 3" key="1">
    <citation type="submission" date="2022-04" db="EMBL/GenBank/DDBJ databases">
        <title>Positive selection, recombination, and allopatry shape intraspecific diversity of widespread and dominant cyanobacteria.</title>
        <authorList>
            <person name="Wei J."/>
            <person name="Shu W."/>
            <person name="Hu C."/>
        </authorList>
    </citation>
    <scope>NUCLEOTIDE SEQUENCE [LARGE SCALE GENOMIC DNA]</scope>
    <source>
        <strain evidence="2 3">GB2-A4</strain>
    </source>
</reference>
<evidence type="ECO:0000256" key="1">
    <source>
        <dbReference type="SAM" id="MobiDB-lite"/>
    </source>
</evidence>
<feature type="region of interest" description="Disordered" evidence="1">
    <location>
        <begin position="197"/>
        <end position="218"/>
    </location>
</feature>
<protein>
    <submittedName>
        <fullName evidence="2">Uncharacterized protein</fullName>
    </submittedName>
</protein>
<evidence type="ECO:0000313" key="3">
    <source>
        <dbReference type="Proteomes" id="UP001464891"/>
    </source>
</evidence>
<evidence type="ECO:0000313" key="2">
    <source>
        <dbReference type="EMBL" id="MEP0819612.1"/>
    </source>
</evidence>
<comment type="caution">
    <text evidence="2">The sequence shown here is derived from an EMBL/GenBank/DDBJ whole genome shotgun (WGS) entry which is preliminary data.</text>
</comment>
<proteinExistence type="predicted"/>
<dbReference type="RefSeq" id="WP_190440661.1">
    <property type="nucleotide sequence ID" value="NZ_JAMPKM010000015.1"/>
</dbReference>
<sequence>MTQGFLPGQFSFSGITEDIPQLPLLDPTEARTKLIAAGIYTADNAPSVEILDSLLKDIATRIEQWLGYSPAPTGYIETLRTNSDGVALLRNYPVLDVQEIAVFNDATPGYEPVIISPNKIRGIWRQDRRIYLLSPLTSIRVTYIAGYNPLPKGFSQVAFQILKQVAKTGDLSGDLSFLDEPVRDVSSISLPGGLSKSFRLGGSGGPKGGSGKDTGSTQLDRILGGLGSYRRKIIT</sequence>
<feature type="compositionally biased region" description="Gly residues" evidence="1">
    <location>
        <begin position="201"/>
        <end position="212"/>
    </location>
</feature>
<accession>A0ABV0JCU4</accession>